<proteinExistence type="predicted"/>
<name>A0A919INZ4_9ACTN</name>
<sequence>MANGTRISLLRPYDLLCLDFELVNLDVDAARSRLVRVDAAADALIIVHFPPQALAEATFTGDPPQPPIGTALSGPSRLVFRIDDDELPLTTEALLNFGAWQPVLAPTALPRGTGPAPEIPAPAMATDQQTSIEFPWRLTLSPDETATWRTDTAATSSPRGQLWSAVLLPPADVRALGSFGGLSLFDSLPGEFSRDQIVKLTSNFHLPVPGGEFTPLPLTANRLELTALGANADLEGLWDYPLVPPEQQPPGFDPIGLRQYQHTAGLGRDHFVRTVKVGWLCGTGHQAVVVTTVQRLPVHVQVVAHRPEGALFSSIGYLIETVDVVVQQPRLDYGPLAPAFAHHGRELPLASIRLTTLTARVHPVPENEPVWLRNPDGSMLMFDAVATDVTGATVRFALPLMFVPFEALDEYRAIRAEFDRPEPEVRAGRRIDLAGQALSVAPHGDRAGSTVLTMSTITYDIEQPPWPGNPRPDHLMNAAGAPSTYLPRFLMRIDGLTASSPAIGDLLGGARPVELTLSARYLQAGFDGGLNPAQTFADFVTPLPLALPSQRGGGLAGVDTAVRALSRTLGPVAAPEALQTGTVDLSAFAATRLLGTIKLTDLLPDPPLPFDVASAGAAPTGAQLDDPHFVVNPPRLTTRREPIGVAVPDVVETRFLWKPPLRSQTILPSLTLNLDEADLLLDATTRLVRNGPGSTVVFGRLRRVKLTFANALSAGIASLTFRAEAGRKVEFGAGGVDITFEGPLAFVNALRSILPADGFDDPPYVTADAQGVVAGYTLAVPNVGVGIFSIQNIAVAAALSIPFTDRPAGIRFAICERHKPFLVTVSLFGGGGFFAVGVSADGLESVEAAIEFGGSICLNLGVASGGVSVMAGVYFGMTGKSVELTGYLRCGGYLSVLGLISVSLEFYLAFTYRKKTPGGSEIWGQASLTVSVKIAFFSTSVTLSVERRFAGSDGDPSFAQSVTPGEWARYLGAFV</sequence>
<feature type="transmembrane region" description="Helical" evidence="1">
    <location>
        <begin position="783"/>
        <end position="801"/>
    </location>
</feature>
<feature type="transmembrane region" description="Helical" evidence="1">
    <location>
        <begin position="852"/>
        <end position="875"/>
    </location>
</feature>
<keyword evidence="1" id="KW-0812">Transmembrane</keyword>
<keyword evidence="3" id="KW-1185">Reference proteome</keyword>
<evidence type="ECO:0000313" key="3">
    <source>
        <dbReference type="Proteomes" id="UP000619479"/>
    </source>
</evidence>
<feature type="transmembrane region" description="Helical" evidence="1">
    <location>
        <begin position="821"/>
        <end position="840"/>
    </location>
</feature>
<protein>
    <submittedName>
        <fullName evidence="2">Uncharacterized protein</fullName>
    </submittedName>
</protein>
<keyword evidence="1" id="KW-1133">Transmembrane helix</keyword>
<evidence type="ECO:0000256" key="1">
    <source>
        <dbReference type="SAM" id="Phobius"/>
    </source>
</evidence>
<reference evidence="2" key="1">
    <citation type="submission" date="2021-01" db="EMBL/GenBank/DDBJ databases">
        <title>Whole genome shotgun sequence of Actinoplanes cyaneus NBRC 14990.</title>
        <authorList>
            <person name="Komaki H."/>
            <person name="Tamura T."/>
        </authorList>
    </citation>
    <scope>NUCLEOTIDE SEQUENCE</scope>
    <source>
        <strain evidence="2">NBRC 14990</strain>
    </source>
</reference>
<feature type="transmembrane region" description="Helical" evidence="1">
    <location>
        <begin position="922"/>
        <end position="943"/>
    </location>
</feature>
<accession>A0A919INZ4</accession>
<organism evidence="2 3">
    <name type="scientific">Actinoplanes cyaneus</name>
    <dbReference type="NCBI Taxonomy" id="52696"/>
    <lineage>
        <taxon>Bacteria</taxon>
        <taxon>Bacillati</taxon>
        <taxon>Actinomycetota</taxon>
        <taxon>Actinomycetes</taxon>
        <taxon>Micromonosporales</taxon>
        <taxon>Micromonosporaceae</taxon>
        <taxon>Actinoplanes</taxon>
    </lineage>
</organism>
<evidence type="ECO:0000313" key="2">
    <source>
        <dbReference type="EMBL" id="GID66868.1"/>
    </source>
</evidence>
<dbReference type="AlphaFoldDB" id="A0A919INZ4"/>
<dbReference type="Proteomes" id="UP000619479">
    <property type="component" value="Unassembled WGS sequence"/>
</dbReference>
<comment type="caution">
    <text evidence="2">The sequence shown here is derived from an EMBL/GenBank/DDBJ whole genome shotgun (WGS) entry which is preliminary data.</text>
</comment>
<keyword evidence="1" id="KW-0472">Membrane</keyword>
<feature type="transmembrane region" description="Helical" evidence="1">
    <location>
        <begin position="887"/>
        <end position="910"/>
    </location>
</feature>
<dbReference type="EMBL" id="BOMH01000036">
    <property type="protein sequence ID" value="GID66868.1"/>
    <property type="molecule type" value="Genomic_DNA"/>
</dbReference>
<gene>
    <name evidence="2" type="ORF">Acy02nite_47490</name>
</gene>
<dbReference type="RefSeq" id="WP_203743950.1">
    <property type="nucleotide sequence ID" value="NZ_BAAAUC010000001.1"/>
</dbReference>